<dbReference type="InterPro" id="IPR010438">
    <property type="entry name" value="Lambda_Bor"/>
</dbReference>
<keyword evidence="3" id="KW-1185">Reference proteome</keyword>
<feature type="signal peptide" evidence="1">
    <location>
        <begin position="1"/>
        <end position="18"/>
    </location>
</feature>
<organism evidence="2 3">
    <name type="scientific">Leptospira ilyithenensis</name>
    <dbReference type="NCBI Taxonomy" id="2484901"/>
    <lineage>
        <taxon>Bacteria</taxon>
        <taxon>Pseudomonadati</taxon>
        <taxon>Spirochaetota</taxon>
        <taxon>Spirochaetia</taxon>
        <taxon>Leptospirales</taxon>
        <taxon>Leptospiraceae</taxon>
        <taxon>Leptospira</taxon>
    </lineage>
</organism>
<sequence>MKNISFLILVTLFLSACATQKIYISEDTNDGRIATQEGTSHFFIAGIGQTKEYSAAQVCDDRPVVAVETSYSFLNGLLGAITYGIYSPRSYAIYCGRRAKPTN</sequence>
<dbReference type="OrthoDB" id="340162at2"/>
<dbReference type="Pfam" id="PF06291">
    <property type="entry name" value="Lambda_Bor"/>
    <property type="match status" value="1"/>
</dbReference>
<feature type="chain" id="PRO_5020235685" description="Lipoprotein bor" evidence="1">
    <location>
        <begin position="19"/>
        <end position="103"/>
    </location>
</feature>
<evidence type="ECO:0008006" key="4">
    <source>
        <dbReference type="Google" id="ProtNLM"/>
    </source>
</evidence>
<comment type="caution">
    <text evidence="2">The sequence shown here is derived from an EMBL/GenBank/DDBJ whole genome shotgun (WGS) entry which is preliminary data.</text>
</comment>
<proteinExistence type="predicted"/>
<accession>A0A4R9LMG8</accession>
<dbReference type="Proteomes" id="UP000298264">
    <property type="component" value="Unassembled WGS sequence"/>
</dbReference>
<protein>
    <recommendedName>
        <fullName evidence="4">Lipoprotein bor</fullName>
    </recommendedName>
</protein>
<gene>
    <name evidence="2" type="ORF">EHS11_11765</name>
</gene>
<reference evidence="2" key="1">
    <citation type="journal article" date="2019" name="PLoS Negl. Trop. Dis.">
        <title>Revisiting the worldwide diversity of Leptospira species in the environment.</title>
        <authorList>
            <person name="Vincent A.T."/>
            <person name="Schiettekatte O."/>
            <person name="Bourhy P."/>
            <person name="Veyrier F.J."/>
            <person name="Picardeau M."/>
        </authorList>
    </citation>
    <scope>NUCLEOTIDE SEQUENCE [LARGE SCALE GENOMIC DNA]</scope>
    <source>
        <strain evidence="2">201400974</strain>
    </source>
</reference>
<dbReference type="EMBL" id="RQHV01000050">
    <property type="protein sequence ID" value="TGN09752.1"/>
    <property type="molecule type" value="Genomic_DNA"/>
</dbReference>
<evidence type="ECO:0000313" key="2">
    <source>
        <dbReference type="EMBL" id="TGN09752.1"/>
    </source>
</evidence>
<evidence type="ECO:0000256" key="1">
    <source>
        <dbReference type="SAM" id="SignalP"/>
    </source>
</evidence>
<dbReference type="PROSITE" id="PS51257">
    <property type="entry name" value="PROKAR_LIPOPROTEIN"/>
    <property type="match status" value="1"/>
</dbReference>
<dbReference type="AlphaFoldDB" id="A0A4R9LMG8"/>
<keyword evidence="1" id="KW-0732">Signal</keyword>
<name>A0A4R9LMG8_9LEPT</name>
<dbReference type="RefSeq" id="WP_135764604.1">
    <property type="nucleotide sequence ID" value="NZ_RQHV01000050.1"/>
</dbReference>
<evidence type="ECO:0000313" key="3">
    <source>
        <dbReference type="Proteomes" id="UP000298264"/>
    </source>
</evidence>